<keyword evidence="3" id="KW-0472">Membrane</keyword>
<evidence type="ECO:0000256" key="4">
    <source>
        <dbReference type="ARBA" id="ARBA00038306"/>
    </source>
</evidence>
<proteinExistence type="inferred from homology"/>
<dbReference type="SUPFAM" id="SSF56925">
    <property type="entry name" value="OMPA-like"/>
    <property type="match status" value="1"/>
</dbReference>
<dbReference type="Gene3D" id="2.40.160.20">
    <property type="match status" value="1"/>
</dbReference>
<dbReference type="Proteomes" id="UP000219068">
    <property type="component" value="Unassembled WGS sequence"/>
</dbReference>
<comment type="subcellular location">
    <subcellularLocation>
        <location evidence="1">Membrane</location>
    </subcellularLocation>
</comment>
<gene>
    <name evidence="7" type="ORF">SAMN05428964_1049</name>
</gene>
<dbReference type="GO" id="GO:0016020">
    <property type="term" value="C:membrane"/>
    <property type="evidence" value="ECO:0007669"/>
    <property type="project" value="UniProtKB-SubCell"/>
</dbReference>
<dbReference type="Pfam" id="PF13505">
    <property type="entry name" value="OMP_b-brl"/>
    <property type="match status" value="1"/>
</dbReference>
<evidence type="ECO:0000259" key="6">
    <source>
        <dbReference type="Pfam" id="PF13505"/>
    </source>
</evidence>
<reference evidence="7 8" key="1">
    <citation type="submission" date="2017-08" db="EMBL/GenBank/DDBJ databases">
        <authorList>
            <person name="de Groot N.N."/>
        </authorList>
    </citation>
    <scope>NUCLEOTIDE SEQUENCE [LARGE SCALE GENOMIC DNA]</scope>
    <source>
        <strain evidence="7 8">USBA 78</strain>
    </source>
</reference>
<evidence type="ECO:0000313" key="7">
    <source>
        <dbReference type="EMBL" id="SOC23188.1"/>
    </source>
</evidence>
<evidence type="ECO:0000256" key="1">
    <source>
        <dbReference type="ARBA" id="ARBA00004370"/>
    </source>
</evidence>
<dbReference type="EMBL" id="OBMM01000004">
    <property type="protein sequence ID" value="SOC23188.1"/>
    <property type="molecule type" value="Genomic_DNA"/>
</dbReference>
<feature type="chain" id="PRO_5012448112" evidence="5">
    <location>
        <begin position="29"/>
        <end position="265"/>
    </location>
</feature>
<dbReference type="InterPro" id="IPR027385">
    <property type="entry name" value="Beta-barrel_OMP"/>
</dbReference>
<organism evidence="7 8">
    <name type="scientific">Thalassospira xiamenensis</name>
    <dbReference type="NCBI Taxonomy" id="220697"/>
    <lineage>
        <taxon>Bacteria</taxon>
        <taxon>Pseudomonadati</taxon>
        <taxon>Pseudomonadota</taxon>
        <taxon>Alphaproteobacteria</taxon>
        <taxon>Rhodospirillales</taxon>
        <taxon>Thalassospiraceae</taxon>
        <taxon>Thalassospira</taxon>
    </lineage>
</organism>
<dbReference type="PANTHER" id="PTHR34001">
    <property type="entry name" value="BLL7405 PROTEIN"/>
    <property type="match status" value="1"/>
</dbReference>
<evidence type="ECO:0000256" key="5">
    <source>
        <dbReference type="SAM" id="SignalP"/>
    </source>
</evidence>
<feature type="domain" description="Outer membrane protein beta-barrel" evidence="6">
    <location>
        <begin position="11"/>
        <end position="218"/>
    </location>
</feature>
<dbReference type="InterPro" id="IPR051692">
    <property type="entry name" value="OMP-like"/>
</dbReference>
<keyword evidence="2 5" id="KW-0732">Signal</keyword>
<dbReference type="RefSeq" id="WP_097052288.1">
    <property type="nucleotide sequence ID" value="NZ_OBMM01000004.1"/>
</dbReference>
<feature type="signal peptide" evidence="5">
    <location>
        <begin position="1"/>
        <end position="28"/>
    </location>
</feature>
<evidence type="ECO:0000313" key="8">
    <source>
        <dbReference type="Proteomes" id="UP000219068"/>
    </source>
</evidence>
<accession>A0A285TKR1</accession>
<dbReference type="InterPro" id="IPR011250">
    <property type="entry name" value="OMP/PagP_B-barrel"/>
</dbReference>
<dbReference type="PANTHER" id="PTHR34001:SF3">
    <property type="entry name" value="BLL7405 PROTEIN"/>
    <property type="match status" value="1"/>
</dbReference>
<sequence length="265" mass="29005">MLCKAGFSGTFACAAVMAFSITTFNAKASENLDWQGFYGGFALGGMYGVSNPDSEAQSSGYFSEQSDLDQLRPGLQEKIDGYSASGSGLFGYDHRQGNMIYGIEADLTVMDYSETSNAGPVTFTSSPTIDFSTQTTVKTNFAFSIRPKIGYAFDNWMIHAAAGPSLSQFKYKFRYVDDNGSGQPVDFDETSWALGLSSNVGAAYNLGDGWSLRGDYVFNYYPEIVDKSQSFDRFVPLAAASFTGSFKHEADFQSHTIRFGLIKRF</sequence>
<name>A0A285TKR1_9PROT</name>
<comment type="similarity">
    <text evidence="4">Belongs to the Omp25/RopB family.</text>
</comment>
<protein>
    <submittedName>
        <fullName evidence="7">Outer membrane immunogenic protein</fullName>
    </submittedName>
</protein>
<evidence type="ECO:0000256" key="2">
    <source>
        <dbReference type="ARBA" id="ARBA00022729"/>
    </source>
</evidence>
<dbReference type="AlphaFoldDB" id="A0A285TKR1"/>
<evidence type="ECO:0000256" key="3">
    <source>
        <dbReference type="ARBA" id="ARBA00023136"/>
    </source>
</evidence>